<dbReference type="EMBL" id="CP032050">
    <property type="protein sequence ID" value="AYN67047.1"/>
    <property type="molecule type" value="Genomic_DNA"/>
</dbReference>
<dbReference type="InterPro" id="IPR038081">
    <property type="entry name" value="CalX-like_sf"/>
</dbReference>
<dbReference type="Gene3D" id="2.60.40.10">
    <property type="entry name" value="Immunoglobulins"/>
    <property type="match status" value="1"/>
</dbReference>
<reference evidence="7 8" key="1">
    <citation type="submission" date="2018-08" db="EMBL/GenBank/DDBJ databases">
        <title>The reduced genetic potential of extracellular carbohydrate catabolism in Euzebyella marina RN62, a Flavobacteriia bacterium isolated from the hadal water.</title>
        <authorList>
            <person name="Xue C."/>
        </authorList>
    </citation>
    <scope>NUCLEOTIDE SEQUENCE [LARGE SCALE GENOMIC DNA]</scope>
    <source>
        <strain evidence="7 8">RN62</strain>
    </source>
</reference>
<dbReference type="Pfam" id="PF17210">
    <property type="entry name" value="SdrD_B"/>
    <property type="match status" value="1"/>
</dbReference>
<keyword evidence="4" id="KW-0677">Repeat</keyword>
<name>A0A3G2L444_9FLAO</name>
<sequence length="1247" mass="130539">MFRTNVIIILLLVSATTVAQQIYLDTFSSVSYSNNDGNSNWASDWVESGDTDLGPSAQYIYITGGQLTFAYIYDEFIYRLVDLSGATAATLSFDFQTNSLGGNQELGVYISNDGGATYNFLGGVSGAGSFSQDISAYIASNTLLAFTKTVDNWAADDWAQIDNVQIVASSTPYLVVEDVAVSEDVGNLIFTVTQQGVNAGAPYSVNFKTSDGTAIANSDYLATTGTINFSGALGEAQTITVPIVNDAITEADEFFNLSFTSSSNPSLDYSDTATGTINSQVPFNQPLVLQHQFAGYVNYTSTAGTFRTQDNITDACALTTTSSNTLFSSVPATASIQKALLYWSHSNYTLDDTVTFEGQQVTAERIYESGLNFNGDILTFYGYVSDVTSILEGIGVANLGTTTFDVTDLEINSGFPFCDYQTVLGGWSLMVFYEDASLPASNINLYEGFDGLSNASTSFTLDSFFAIAGTGAKASFLSWEGDATLDGNSEGTTNPNGERLSITNQAGFNFTLSGDGGQTGNNAYNSTAFDNTQVPNVNNGSLYGVDWDTFDIASYIAPTDTQVTANVDVGQDFVVSNAVVIKVPSNLVTGFVFEDINYPGGAGRNRATASGQGVANVTVELYNSLGLLQTTTTTDANGQYIFGGMADGTYTVRVVNESVSSTRGGGVGCSDCYAVQTFRSDHNGTDVVDVTDEVGGPNPSQEDVSAGNLFGAQSVSTVTLASNGIVGIDFGFNFNTIVNTNENGQGSLDQFIVNSNNLDETGLDIEANALFDPVAGEDTSIFMIPSDGDPLGRTADTNYTNGYFDIFFNDAFIPSDVVSDNTVIDGRTQTAYSGDTNAGTIGGGSTVGTNSVVLPNYNLPEIQIHRNAGDVFKLNANNLVVRNIAVFGNTNAAIQVNTGTANIVENLLGVNALGVSSGNIQYGVENVGGEVTINSNYIASNTVAGVVISGGTSSVLTQNHFAENGATSCDDAILVTSGSGINIQHNLIENSASLGIDAVSGVNNLSIQGNTIVGSGRVAGLCSSEIKNMGIEISGSNSIISNNVITSNGGAGLVISGSGTSNLISENSFFANGTATSALGIDLGNDGVTINDMGDTDSGANGLNNFPILSAAYQAGNNLVLMGWVTPGVTVEFFFTDISEGSAAEGANTLSRSKDYGEGQTYIATRTEGSVDDLEGASSSYSVFDGNTDNVNRFKFSVPLPIGTDLGDKITATATLSNTTSEFSPEVEVRLPTVITNRTITYRVNRN</sequence>
<dbReference type="Gene3D" id="2.60.40.2030">
    <property type="match status" value="1"/>
</dbReference>
<organism evidence="7 8">
    <name type="scientific">Euzebyella marina</name>
    <dbReference type="NCBI Taxonomy" id="1761453"/>
    <lineage>
        <taxon>Bacteria</taxon>
        <taxon>Pseudomonadati</taxon>
        <taxon>Bacteroidota</taxon>
        <taxon>Flavobacteriia</taxon>
        <taxon>Flavobacteriales</taxon>
        <taxon>Flavobacteriaceae</taxon>
        <taxon>Euzebyella</taxon>
    </lineage>
</organism>
<dbReference type="InterPro" id="IPR013783">
    <property type="entry name" value="Ig-like_fold"/>
</dbReference>
<keyword evidence="2" id="KW-0964">Secreted</keyword>
<evidence type="ECO:0000313" key="7">
    <source>
        <dbReference type="EMBL" id="AYN67047.1"/>
    </source>
</evidence>
<evidence type="ECO:0000259" key="6">
    <source>
        <dbReference type="SMART" id="SM00237"/>
    </source>
</evidence>
<evidence type="ECO:0000256" key="1">
    <source>
        <dbReference type="ARBA" id="ARBA00004613"/>
    </source>
</evidence>
<evidence type="ECO:0000256" key="3">
    <source>
        <dbReference type="ARBA" id="ARBA00022729"/>
    </source>
</evidence>
<dbReference type="Pfam" id="PF13229">
    <property type="entry name" value="Beta_helix"/>
    <property type="match status" value="1"/>
</dbReference>
<evidence type="ECO:0000256" key="5">
    <source>
        <dbReference type="ARBA" id="ARBA00022837"/>
    </source>
</evidence>
<evidence type="ECO:0000256" key="2">
    <source>
        <dbReference type="ARBA" id="ARBA00022525"/>
    </source>
</evidence>
<dbReference type="GO" id="GO:0016020">
    <property type="term" value="C:membrane"/>
    <property type="evidence" value="ECO:0007669"/>
    <property type="project" value="InterPro"/>
</dbReference>
<dbReference type="InterPro" id="IPR039448">
    <property type="entry name" value="Beta_helix"/>
</dbReference>
<dbReference type="InterPro" id="IPR003644">
    <property type="entry name" value="Calx_beta"/>
</dbReference>
<keyword evidence="5" id="KW-0106">Calcium</keyword>
<dbReference type="RefSeq" id="WP_121848097.1">
    <property type="nucleotide sequence ID" value="NZ_CP032050.1"/>
</dbReference>
<dbReference type="AlphaFoldDB" id="A0A3G2L444"/>
<dbReference type="SUPFAM" id="SSF141072">
    <property type="entry name" value="CalX-like"/>
    <property type="match status" value="1"/>
</dbReference>
<dbReference type="Gene3D" id="2.160.20.10">
    <property type="entry name" value="Single-stranded right-handed beta-helix, Pectin lyase-like"/>
    <property type="match status" value="1"/>
</dbReference>
<dbReference type="SUPFAM" id="SSF51126">
    <property type="entry name" value="Pectin lyase-like"/>
    <property type="match status" value="1"/>
</dbReference>
<dbReference type="InterPro" id="IPR006626">
    <property type="entry name" value="PbH1"/>
</dbReference>
<dbReference type="OrthoDB" id="1140688at2"/>
<evidence type="ECO:0000313" key="8">
    <source>
        <dbReference type="Proteomes" id="UP000276309"/>
    </source>
</evidence>
<dbReference type="InterPro" id="IPR012334">
    <property type="entry name" value="Pectin_lyas_fold"/>
</dbReference>
<dbReference type="InterPro" id="IPR011050">
    <property type="entry name" value="Pectin_lyase_fold/virulence"/>
</dbReference>
<feature type="domain" description="Calx-beta" evidence="6">
    <location>
        <begin position="159"/>
        <end position="260"/>
    </location>
</feature>
<dbReference type="GO" id="GO:0005576">
    <property type="term" value="C:extracellular region"/>
    <property type="evidence" value="ECO:0007669"/>
    <property type="project" value="UniProtKB-SubCell"/>
</dbReference>
<keyword evidence="3" id="KW-0732">Signal</keyword>
<dbReference type="GO" id="GO:0007154">
    <property type="term" value="P:cell communication"/>
    <property type="evidence" value="ECO:0007669"/>
    <property type="project" value="InterPro"/>
</dbReference>
<accession>A0A3G2L444</accession>
<dbReference type="SMART" id="SM00237">
    <property type="entry name" value="Calx_beta"/>
    <property type="match status" value="1"/>
</dbReference>
<dbReference type="Proteomes" id="UP000276309">
    <property type="component" value="Chromosome"/>
</dbReference>
<keyword evidence="8" id="KW-1185">Reference proteome</keyword>
<comment type="subcellular location">
    <subcellularLocation>
        <location evidence="1">Secreted</location>
    </subcellularLocation>
</comment>
<protein>
    <submittedName>
        <fullName evidence="7">Sodium:calcium exchanger</fullName>
    </submittedName>
</protein>
<dbReference type="Pfam" id="PF03160">
    <property type="entry name" value="Calx-beta"/>
    <property type="match status" value="1"/>
</dbReference>
<dbReference type="KEGG" id="emar:D1013_06525"/>
<proteinExistence type="predicted"/>
<gene>
    <name evidence="7" type="ORF">D1013_06525</name>
</gene>
<evidence type="ECO:0000256" key="4">
    <source>
        <dbReference type="ARBA" id="ARBA00022737"/>
    </source>
</evidence>
<dbReference type="SUPFAM" id="SSF117074">
    <property type="entry name" value="Hypothetical protein PA1324"/>
    <property type="match status" value="1"/>
</dbReference>
<dbReference type="InterPro" id="IPR033764">
    <property type="entry name" value="Sdr_B"/>
</dbReference>
<dbReference type="SMART" id="SM00710">
    <property type="entry name" value="PbH1"/>
    <property type="match status" value="8"/>
</dbReference>